<dbReference type="AlphaFoldDB" id="U5MN53"/>
<keyword evidence="3" id="KW-1185">Reference proteome</keyword>
<proteinExistence type="predicted"/>
<reference evidence="2 3" key="1">
    <citation type="journal article" date="2013" name="Genome Announc.">
        <title>Complete Genome Sequence of the Solvent Producer Clostridium saccharobutylicum NCP262 (DSM 13864).</title>
        <authorList>
            <person name="Poehlein A."/>
            <person name="Hartwich K."/>
            <person name="Krabben P."/>
            <person name="Ehrenreich A."/>
            <person name="Liebl W."/>
            <person name="Durre P."/>
            <person name="Gottschalk G."/>
            <person name="Daniel R."/>
        </authorList>
    </citation>
    <scope>NUCLEOTIDE SEQUENCE [LARGE SCALE GENOMIC DNA]</scope>
    <source>
        <strain evidence="2">DSM 13864</strain>
    </source>
</reference>
<feature type="domain" description="ABC-three component systems C-terminal" evidence="1">
    <location>
        <begin position="194"/>
        <end position="327"/>
    </location>
</feature>
<dbReference type="eggNOG" id="ENOG502Z9QP">
    <property type="taxonomic scope" value="Bacteria"/>
</dbReference>
<dbReference type="GeneID" id="55476814"/>
<dbReference type="InterPro" id="IPR046914">
    <property type="entry name" value="ABC-3C_CTD6"/>
</dbReference>
<gene>
    <name evidence="2" type="ORF">CLSA_c09110</name>
</gene>
<accession>U5MN53</accession>
<organism evidence="2 3">
    <name type="scientific">Clostridium saccharobutylicum DSM 13864</name>
    <dbReference type="NCBI Taxonomy" id="1345695"/>
    <lineage>
        <taxon>Bacteria</taxon>
        <taxon>Bacillati</taxon>
        <taxon>Bacillota</taxon>
        <taxon>Clostridia</taxon>
        <taxon>Eubacteriales</taxon>
        <taxon>Clostridiaceae</taxon>
        <taxon>Clostridium</taxon>
    </lineage>
</organism>
<protein>
    <recommendedName>
        <fullName evidence="1">ABC-three component systems C-terminal domain-containing protein</fullName>
    </recommendedName>
</protein>
<dbReference type="KEGG" id="csb:CLSA_c09110"/>
<sequence>MLFSEFAYIMYKHCGGTFHMYEYFLLLIDTIMEDAKTPEDLKKVDTNSYNPFARLKPDTLDRLFHGTNPINQKKMRTVKSLINKQKFNDYVNKSRFDAQIGIAKEIKKRIPSFDDDDIGDSCAELFIQIIDDIIDGHETSSPVITATPPVNPKIKEVPATTVYFDDSDGKLHIGNTTISLPKELQPPSDIAPEEDIYVRKLLIAYADAMKSGLLTKENLESLPIKYQRNFKEQRINYYSAERINRFVRESIVNGEEQFIKWKSDTYDYISDTLWDDYDDGYRRLISVLKKVIDSSTTSIVDNFKNLIGPKEKKGVCHLLADDGTINWVIENE</sequence>
<dbReference type="Proteomes" id="UP000017118">
    <property type="component" value="Chromosome"/>
</dbReference>
<evidence type="ECO:0000259" key="1">
    <source>
        <dbReference type="Pfam" id="PF20282"/>
    </source>
</evidence>
<dbReference type="OrthoDB" id="3242664at2"/>
<evidence type="ECO:0000313" key="2">
    <source>
        <dbReference type="EMBL" id="AGX41923.1"/>
    </source>
</evidence>
<dbReference type="PATRIC" id="fig|1345695.10.peg.742"/>
<dbReference type="HOGENOM" id="CLU_069307_0_0_9"/>
<dbReference type="RefSeq" id="WP_022744209.1">
    <property type="nucleotide sequence ID" value="NC_022571.1"/>
</dbReference>
<dbReference type="Pfam" id="PF20282">
    <property type="entry name" value="CTD6"/>
    <property type="match status" value="1"/>
</dbReference>
<name>U5MN53_CLOSA</name>
<dbReference type="EMBL" id="CP006721">
    <property type="protein sequence ID" value="AGX41923.1"/>
    <property type="molecule type" value="Genomic_DNA"/>
</dbReference>
<evidence type="ECO:0000313" key="3">
    <source>
        <dbReference type="Proteomes" id="UP000017118"/>
    </source>
</evidence>